<protein>
    <submittedName>
        <fullName evidence="1">Uncharacterized protein</fullName>
    </submittedName>
</protein>
<dbReference type="AlphaFoldDB" id="A0A1D9G0C0"/>
<dbReference type="EMBL" id="CP017708">
    <property type="protein sequence ID" value="AOY81056.1"/>
    <property type="molecule type" value="Genomic_DNA"/>
</dbReference>
<gene>
    <name evidence="1" type="ORF">BJP36_15245</name>
</gene>
<evidence type="ECO:0000313" key="1">
    <source>
        <dbReference type="EMBL" id="AOY81056.1"/>
    </source>
</evidence>
<accession>A0A1D9G0C0</accession>
<evidence type="ECO:0000313" key="2">
    <source>
        <dbReference type="Proteomes" id="UP000176944"/>
    </source>
</evidence>
<reference evidence="2" key="1">
    <citation type="submission" date="2016-10" db="EMBL/GenBank/DDBJ databases">
        <title>Comparative genomics uncovers the prolific and rare metabolic potential of the cyanobacterial genus Moorea.</title>
        <authorList>
            <person name="Leao T."/>
            <person name="Castelao G."/>
            <person name="Korobeynikov A."/>
            <person name="Monroe E.A."/>
            <person name="Podell S."/>
            <person name="Glukhov E."/>
            <person name="Allen E."/>
            <person name="Gerwick W.H."/>
            <person name="Gerwick L."/>
        </authorList>
    </citation>
    <scope>NUCLEOTIDE SEQUENCE [LARGE SCALE GENOMIC DNA]</scope>
    <source>
        <strain evidence="2">JHB</strain>
    </source>
</reference>
<name>A0A1D9G0C0_MOOP1</name>
<proteinExistence type="predicted"/>
<organism evidence="1 2">
    <name type="scientific">Moorena producens (strain JHB)</name>
    <dbReference type="NCBI Taxonomy" id="1454205"/>
    <lineage>
        <taxon>Bacteria</taxon>
        <taxon>Bacillati</taxon>
        <taxon>Cyanobacteriota</taxon>
        <taxon>Cyanophyceae</taxon>
        <taxon>Coleofasciculales</taxon>
        <taxon>Coleofasciculaceae</taxon>
        <taxon>Moorena</taxon>
    </lineage>
</organism>
<dbReference type="Proteomes" id="UP000176944">
    <property type="component" value="Chromosome"/>
</dbReference>
<sequence length="71" mass="8033">MGKSSTINQLITNHVHLPTLLLYQQGADQLTEAYLNHWWRWVRSGVDGVSLFGFGLVVYKALTQPTTEAYP</sequence>